<accession>A0A6P8ZV65</accession>
<dbReference type="Proteomes" id="UP000515158">
    <property type="component" value="Unplaced"/>
</dbReference>
<keyword evidence="4" id="KW-1185">Reference proteome</keyword>
<evidence type="ECO:0000259" key="3">
    <source>
        <dbReference type="PROSITE" id="PS50001"/>
    </source>
</evidence>
<dbReference type="KEGG" id="tpal:117649967"/>
<feature type="compositionally biased region" description="Pro residues" evidence="2">
    <location>
        <begin position="366"/>
        <end position="375"/>
    </location>
</feature>
<feature type="region of interest" description="Disordered" evidence="2">
    <location>
        <begin position="330"/>
        <end position="377"/>
    </location>
</feature>
<feature type="compositionally biased region" description="Pro residues" evidence="2">
    <location>
        <begin position="541"/>
        <end position="554"/>
    </location>
</feature>
<dbReference type="Gene3D" id="3.30.505.10">
    <property type="entry name" value="SH2 domain"/>
    <property type="match status" value="1"/>
</dbReference>
<protein>
    <submittedName>
        <fullName evidence="5">SH2 domain-containing protein 4A-like isoform X1</fullName>
    </submittedName>
</protein>
<dbReference type="Pfam" id="PF00017">
    <property type="entry name" value="SH2"/>
    <property type="match status" value="1"/>
</dbReference>
<organism evidence="5">
    <name type="scientific">Thrips palmi</name>
    <name type="common">Melon thrips</name>
    <dbReference type="NCBI Taxonomy" id="161013"/>
    <lineage>
        <taxon>Eukaryota</taxon>
        <taxon>Metazoa</taxon>
        <taxon>Ecdysozoa</taxon>
        <taxon>Arthropoda</taxon>
        <taxon>Hexapoda</taxon>
        <taxon>Insecta</taxon>
        <taxon>Pterygota</taxon>
        <taxon>Neoptera</taxon>
        <taxon>Paraneoptera</taxon>
        <taxon>Thysanoptera</taxon>
        <taxon>Terebrantia</taxon>
        <taxon>Thripoidea</taxon>
        <taxon>Thripidae</taxon>
        <taxon>Thrips</taxon>
    </lineage>
</organism>
<dbReference type="GeneID" id="117649967"/>
<evidence type="ECO:0000313" key="4">
    <source>
        <dbReference type="Proteomes" id="UP000515158"/>
    </source>
</evidence>
<dbReference type="InParanoid" id="A0A6P8ZV65"/>
<name>A0A6P8ZV65_THRPL</name>
<dbReference type="PANTHER" id="PTHR14388:SF17">
    <property type="entry name" value="SH2 DOMAIN-CONTAINING PROTEIN"/>
    <property type="match status" value="1"/>
</dbReference>
<feature type="compositionally biased region" description="Low complexity" evidence="2">
    <location>
        <begin position="525"/>
        <end position="540"/>
    </location>
</feature>
<reference evidence="5" key="1">
    <citation type="submission" date="2025-08" db="UniProtKB">
        <authorList>
            <consortium name="RefSeq"/>
        </authorList>
    </citation>
    <scope>IDENTIFICATION</scope>
    <source>
        <tissue evidence="5">Total insect</tissue>
    </source>
</reference>
<sequence length="574" mass="64115">MCELGPAPLFPTATTRRHPLDLFLGNPARHGSRMLQQILQDMWVDPAILAELDDDQKQTLFCKMREEQVRRWRQWDQKLSDHPSPPRPRRNSSKTVQFLNGPDGEPWVWVMGEHPDDLPIEQILELEAREKARQQAELEAQQLRLSELTDLLDLSHKQIQEMEADRTATAPPCAPHQTSVAAPTPPAADDPSEMIYCSVDELREWSKKKEEENKSAVLGHNAINSLKNNNNLSNAASKLRTTGRPDRDVLHEISLNNKPAARVPKVAQRVAQWERRVLETRTEQILTNLKQRQEEAAREAEEMAPAQERLWQEQERRAKEAEQQIREIARRAREEHRRSSVLGDPRPSPTSPMSPTLPSPTASAPPTVPPPPPPQSREAVLQWYRTKEEPQPRRAGLDASGAPHAWFHGLISRHEAEARLASRGPGAFLVRLSERVWGYAISYRDRDASSPPSTSRRCKHYLVDTTGPGGGYQFLGANQICHKSLEDLVRYHRENPITLLGGERLLEACPRPPSSPSAPSPPSSAPASAPASAPVPLAPLSLPPLPARPLPPIPVTSHQRPVFAGGARLGRNGP</sequence>
<gene>
    <name evidence="5" type="primary">LOC117649967</name>
</gene>
<evidence type="ECO:0000256" key="2">
    <source>
        <dbReference type="SAM" id="MobiDB-lite"/>
    </source>
</evidence>
<dbReference type="PROSITE" id="PS50001">
    <property type="entry name" value="SH2"/>
    <property type="match status" value="1"/>
</dbReference>
<feature type="region of interest" description="Disordered" evidence="2">
    <location>
        <begin position="506"/>
        <end position="574"/>
    </location>
</feature>
<feature type="compositionally biased region" description="Pro residues" evidence="2">
    <location>
        <begin position="510"/>
        <end position="524"/>
    </location>
</feature>
<evidence type="ECO:0000256" key="1">
    <source>
        <dbReference type="PROSITE-ProRule" id="PRU00191"/>
    </source>
</evidence>
<dbReference type="InterPro" id="IPR000980">
    <property type="entry name" value="SH2"/>
</dbReference>
<feature type="compositionally biased region" description="Pro residues" evidence="2">
    <location>
        <begin position="346"/>
        <end position="358"/>
    </location>
</feature>
<dbReference type="InterPro" id="IPR036860">
    <property type="entry name" value="SH2_dom_sf"/>
</dbReference>
<dbReference type="RefSeq" id="XP_034249084.1">
    <property type="nucleotide sequence ID" value="XM_034393193.1"/>
</dbReference>
<dbReference type="SMART" id="SM00252">
    <property type="entry name" value="SH2"/>
    <property type="match status" value="1"/>
</dbReference>
<feature type="region of interest" description="Disordered" evidence="2">
    <location>
        <begin position="164"/>
        <end position="191"/>
    </location>
</feature>
<dbReference type="AlphaFoldDB" id="A0A6P8ZV65"/>
<evidence type="ECO:0000313" key="5">
    <source>
        <dbReference type="RefSeq" id="XP_034249084.1"/>
    </source>
</evidence>
<dbReference type="SUPFAM" id="SSF55550">
    <property type="entry name" value="SH2 domain"/>
    <property type="match status" value="1"/>
</dbReference>
<dbReference type="GO" id="GO:0005737">
    <property type="term" value="C:cytoplasm"/>
    <property type="evidence" value="ECO:0007669"/>
    <property type="project" value="TreeGrafter"/>
</dbReference>
<dbReference type="PRINTS" id="PR00401">
    <property type="entry name" value="SH2DOMAIN"/>
</dbReference>
<dbReference type="OrthoDB" id="10003345at2759"/>
<feature type="region of interest" description="Disordered" evidence="2">
    <location>
        <begin position="75"/>
        <end position="99"/>
    </location>
</feature>
<feature type="domain" description="SH2" evidence="3">
    <location>
        <begin position="406"/>
        <end position="509"/>
    </location>
</feature>
<dbReference type="PANTHER" id="PTHR14388">
    <property type="entry name" value="T CELL-SPECIFIC ADAPTER PROTEIN TSAD"/>
    <property type="match status" value="1"/>
</dbReference>
<keyword evidence="1" id="KW-0727">SH2 domain</keyword>
<proteinExistence type="predicted"/>